<name>A0A9N9BE43_9GLOM</name>
<dbReference type="EMBL" id="CAJVQA010003045">
    <property type="protein sequence ID" value="CAG8564780.1"/>
    <property type="molecule type" value="Genomic_DNA"/>
</dbReference>
<feature type="region of interest" description="Disordered" evidence="1">
    <location>
        <begin position="44"/>
        <end position="77"/>
    </location>
</feature>
<keyword evidence="2" id="KW-1133">Transmembrane helix</keyword>
<gene>
    <name evidence="3" type="ORF">CPELLU_LOCUS5374</name>
</gene>
<keyword evidence="2" id="KW-0472">Membrane</keyword>
<evidence type="ECO:0000256" key="2">
    <source>
        <dbReference type="SAM" id="Phobius"/>
    </source>
</evidence>
<accession>A0A9N9BE43</accession>
<sequence length="292" mass="34341">MSFFKKLTKKFNKKQNKENEDISWRNIGDSTPFENFDENYYNNWGEEEDNNWNNEEWNNEENDQSTWSTNNEETPQDEDLSATVIVEQENRAENISDTLVLKNEKYQLEYLLIILNLLFILISTPVAFGFGLLLLFRFKFLLEKARLADGDYYTFLNPFDIKFSQANISNVFSYSGKTLEETIEQLLEEDVECIKNIQAIEVCIINDTYYSSDNRRLYCFREAIKRGLEIKKIPVLVRRFTDTNMKWKLEGSYKIIQNKNFNNINISDKAANGRVIDEDGDTKTIMSTVETI</sequence>
<keyword evidence="4" id="KW-1185">Reference proteome</keyword>
<organism evidence="3 4">
    <name type="scientific">Cetraspora pellucida</name>
    <dbReference type="NCBI Taxonomy" id="1433469"/>
    <lineage>
        <taxon>Eukaryota</taxon>
        <taxon>Fungi</taxon>
        <taxon>Fungi incertae sedis</taxon>
        <taxon>Mucoromycota</taxon>
        <taxon>Glomeromycotina</taxon>
        <taxon>Glomeromycetes</taxon>
        <taxon>Diversisporales</taxon>
        <taxon>Gigasporaceae</taxon>
        <taxon>Cetraspora</taxon>
    </lineage>
</organism>
<feature type="transmembrane region" description="Helical" evidence="2">
    <location>
        <begin position="110"/>
        <end position="136"/>
    </location>
</feature>
<protein>
    <submittedName>
        <fullName evidence="3">13565_t:CDS:1</fullName>
    </submittedName>
</protein>
<feature type="compositionally biased region" description="Polar residues" evidence="1">
    <location>
        <begin position="64"/>
        <end position="73"/>
    </location>
</feature>
<evidence type="ECO:0000313" key="3">
    <source>
        <dbReference type="EMBL" id="CAG8564780.1"/>
    </source>
</evidence>
<dbReference type="AlphaFoldDB" id="A0A9N9BE43"/>
<comment type="caution">
    <text evidence="3">The sequence shown here is derived from an EMBL/GenBank/DDBJ whole genome shotgun (WGS) entry which is preliminary data.</text>
</comment>
<dbReference type="Proteomes" id="UP000789759">
    <property type="component" value="Unassembled WGS sequence"/>
</dbReference>
<keyword evidence="2" id="KW-0812">Transmembrane</keyword>
<dbReference type="OrthoDB" id="415230at2759"/>
<evidence type="ECO:0000256" key="1">
    <source>
        <dbReference type="SAM" id="MobiDB-lite"/>
    </source>
</evidence>
<proteinExistence type="predicted"/>
<evidence type="ECO:0000313" key="4">
    <source>
        <dbReference type="Proteomes" id="UP000789759"/>
    </source>
</evidence>
<reference evidence="3" key="1">
    <citation type="submission" date="2021-06" db="EMBL/GenBank/DDBJ databases">
        <authorList>
            <person name="Kallberg Y."/>
            <person name="Tangrot J."/>
            <person name="Rosling A."/>
        </authorList>
    </citation>
    <scope>NUCLEOTIDE SEQUENCE</scope>
    <source>
        <strain evidence="3">FL966</strain>
    </source>
</reference>